<protein>
    <submittedName>
        <fullName evidence="2">Uncharacterized protein</fullName>
    </submittedName>
</protein>
<reference evidence="2" key="1">
    <citation type="submission" date="2021-06" db="EMBL/GenBank/DDBJ databases">
        <authorList>
            <consortium name="Wellcome Sanger Institute Data Sharing"/>
        </authorList>
    </citation>
    <scope>NUCLEOTIDE SEQUENCE [LARGE SCALE GENOMIC DNA]</scope>
</reference>
<evidence type="ECO:0000313" key="3">
    <source>
        <dbReference type="Proteomes" id="UP000694620"/>
    </source>
</evidence>
<dbReference type="Proteomes" id="UP000694620">
    <property type="component" value="Chromosome 2"/>
</dbReference>
<keyword evidence="1" id="KW-0472">Membrane</keyword>
<dbReference type="Ensembl" id="ENSECRT00000012774.1">
    <property type="protein sequence ID" value="ENSECRP00000012559.1"/>
    <property type="gene ID" value="ENSECRG00000008368.1"/>
</dbReference>
<dbReference type="AlphaFoldDB" id="A0A8C4S721"/>
<keyword evidence="3" id="KW-1185">Reference proteome</keyword>
<keyword evidence="1" id="KW-0812">Transmembrane</keyword>
<accession>A0A8C4S721</accession>
<reference evidence="2" key="2">
    <citation type="submission" date="2025-08" db="UniProtKB">
        <authorList>
            <consortium name="Ensembl"/>
        </authorList>
    </citation>
    <scope>IDENTIFICATION</scope>
</reference>
<feature type="transmembrane region" description="Helical" evidence="1">
    <location>
        <begin position="36"/>
        <end position="55"/>
    </location>
</feature>
<evidence type="ECO:0000313" key="2">
    <source>
        <dbReference type="Ensembl" id="ENSECRP00000012559.1"/>
    </source>
</evidence>
<sequence length="141" mass="16181">MRLSYFLTPFTASIPFLCSTLFHVFLSYTYTSLQLLQLFFATFHGNLLCFIQPVLQIFNGLFHVLLHTFQVGTGVLFLFQLFSVSGLQQPVCLPDSRIHNPLVVPFCLFHLLILLRKLSFNIGLNLVKFKLSAEDLAFLMF</sequence>
<proteinExistence type="predicted"/>
<reference evidence="2" key="3">
    <citation type="submission" date="2025-09" db="UniProtKB">
        <authorList>
            <consortium name="Ensembl"/>
        </authorList>
    </citation>
    <scope>IDENTIFICATION</scope>
</reference>
<keyword evidence="1" id="KW-1133">Transmembrane helix</keyword>
<feature type="transmembrane region" description="Helical" evidence="1">
    <location>
        <begin position="12"/>
        <end position="30"/>
    </location>
</feature>
<name>A0A8C4S721_ERPCA</name>
<dbReference type="GeneTree" id="ENSGT01150000287408"/>
<evidence type="ECO:0000256" key="1">
    <source>
        <dbReference type="SAM" id="Phobius"/>
    </source>
</evidence>
<feature type="transmembrane region" description="Helical" evidence="1">
    <location>
        <begin position="102"/>
        <end position="120"/>
    </location>
</feature>
<organism evidence="2 3">
    <name type="scientific">Erpetoichthys calabaricus</name>
    <name type="common">Rope fish</name>
    <name type="synonym">Calamoichthys calabaricus</name>
    <dbReference type="NCBI Taxonomy" id="27687"/>
    <lineage>
        <taxon>Eukaryota</taxon>
        <taxon>Metazoa</taxon>
        <taxon>Chordata</taxon>
        <taxon>Craniata</taxon>
        <taxon>Vertebrata</taxon>
        <taxon>Euteleostomi</taxon>
        <taxon>Actinopterygii</taxon>
        <taxon>Polypteriformes</taxon>
        <taxon>Polypteridae</taxon>
        <taxon>Erpetoichthys</taxon>
    </lineage>
</organism>
<feature type="transmembrane region" description="Helical" evidence="1">
    <location>
        <begin position="62"/>
        <end position="82"/>
    </location>
</feature>